<reference evidence="1 2" key="1">
    <citation type="submission" date="2020-04" db="EMBL/GenBank/DDBJ databases">
        <title>Luteolibacter sp. G-1-1-1 isolated from soil.</title>
        <authorList>
            <person name="Dahal R.H."/>
        </authorList>
    </citation>
    <scope>NUCLEOTIDE SEQUENCE [LARGE SCALE GENOMIC DNA]</scope>
    <source>
        <strain evidence="1 2">G-1-1-1</strain>
    </source>
</reference>
<dbReference type="EMBL" id="CP051774">
    <property type="protein sequence ID" value="QJE97466.1"/>
    <property type="molecule type" value="Genomic_DNA"/>
</dbReference>
<proteinExistence type="predicted"/>
<protein>
    <submittedName>
        <fullName evidence="1">Uncharacterized protein</fullName>
    </submittedName>
</protein>
<sequence length="268" mass="29670">MTRQIFLCLGLSTSLLPAGELPQLAEKPWLGQYAGYEKRSIRLIVNRKGEMLLMPPNEKKGFVSEFSAIKMVPLIEEVSPDGRVVAKTAIADGWEAVTPAAVNPGKVSFKGTVEKGAKFEVSLEIAGDEIRGGGRVVEKGEYTKPLRFAMRIQFPNLYAKEKDAEKLAQKMEKDRVDLLRVDGKKLKLDLLTPLNAEADEYSGSGISQARLEMAAYKAVKFDLNAGAAGFFELWNKGEGALYEGFNLGWKHDEEKDPEGKGRFSLKLR</sequence>
<dbReference type="Proteomes" id="UP000501812">
    <property type="component" value="Chromosome"/>
</dbReference>
<dbReference type="AlphaFoldDB" id="A0A858RJL8"/>
<evidence type="ECO:0000313" key="1">
    <source>
        <dbReference type="EMBL" id="QJE97466.1"/>
    </source>
</evidence>
<keyword evidence="2" id="KW-1185">Reference proteome</keyword>
<dbReference type="KEGG" id="luo:HHL09_17300"/>
<accession>A0A858RJL8</accession>
<name>A0A858RJL8_9BACT</name>
<evidence type="ECO:0000313" key="2">
    <source>
        <dbReference type="Proteomes" id="UP000501812"/>
    </source>
</evidence>
<gene>
    <name evidence="1" type="ORF">HHL09_17300</name>
</gene>
<organism evidence="1 2">
    <name type="scientific">Luteolibacter luteus</name>
    <dbReference type="NCBI Taxonomy" id="2728835"/>
    <lineage>
        <taxon>Bacteria</taxon>
        <taxon>Pseudomonadati</taxon>
        <taxon>Verrucomicrobiota</taxon>
        <taxon>Verrucomicrobiia</taxon>
        <taxon>Verrucomicrobiales</taxon>
        <taxon>Verrucomicrobiaceae</taxon>
        <taxon>Luteolibacter</taxon>
    </lineage>
</organism>
<dbReference type="RefSeq" id="WP_169455866.1">
    <property type="nucleotide sequence ID" value="NZ_CP051774.1"/>
</dbReference>